<keyword evidence="4 7" id="KW-0133">Cell shape</keyword>
<dbReference type="CDD" id="cd16913">
    <property type="entry name" value="YkuD_like"/>
    <property type="match status" value="1"/>
</dbReference>
<protein>
    <recommendedName>
        <fullName evidence="9">L,D-TPase catalytic domain-containing protein</fullName>
    </recommendedName>
</protein>
<dbReference type="InterPro" id="IPR038063">
    <property type="entry name" value="Transpep_catalytic_dom"/>
</dbReference>
<dbReference type="Proteomes" id="UP000286482">
    <property type="component" value="Unassembled WGS sequence"/>
</dbReference>
<dbReference type="GO" id="GO:0004180">
    <property type="term" value="F:carboxypeptidase activity"/>
    <property type="evidence" value="ECO:0007669"/>
    <property type="project" value="UniProtKB-ARBA"/>
</dbReference>
<dbReference type="InterPro" id="IPR036365">
    <property type="entry name" value="PGBD-like_sf"/>
</dbReference>
<dbReference type="OrthoDB" id="9778545at2"/>
<evidence type="ECO:0000256" key="6">
    <source>
        <dbReference type="ARBA" id="ARBA00023316"/>
    </source>
</evidence>
<evidence type="ECO:0000259" key="9">
    <source>
        <dbReference type="PROSITE" id="PS52029"/>
    </source>
</evidence>
<comment type="similarity">
    <text evidence="2">Belongs to the YkuD family.</text>
</comment>
<feature type="chain" id="PRO_5019579479" description="L,D-TPase catalytic domain-containing protein" evidence="8">
    <location>
        <begin position="25"/>
        <end position="652"/>
    </location>
</feature>
<feature type="signal peptide" evidence="8">
    <location>
        <begin position="1"/>
        <end position="24"/>
    </location>
</feature>
<keyword evidence="5 7" id="KW-0573">Peptidoglycan synthesis</keyword>
<evidence type="ECO:0000256" key="7">
    <source>
        <dbReference type="PROSITE-ProRule" id="PRU01373"/>
    </source>
</evidence>
<keyword evidence="8" id="KW-0732">Signal</keyword>
<dbReference type="InterPro" id="IPR036366">
    <property type="entry name" value="PGBDSf"/>
</dbReference>
<dbReference type="Pfam" id="PF01471">
    <property type="entry name" value="PG_binding_1"/>
    <property type="match status" value="1"/>
</dbReference>
<feature type="active site" description="Nucleophile" evidence="7">
    <location>
        <position position="552"/>
    </location>
</feature>
<evidence type="ECO:0000256" key="8">
    <source>
        <dbReference type="SAM" id="SignalP"/>
    </source>
</evidence>
<proteinExistence type="inferred from homology"/>
<dbReference type="SUPFAM" id="SSF141523">
    <property type="entry name" value="L,D-transpeptidase catalytic domain-like"/>
    <property type="match status" value="1"/>
</dbReference>
<dbReference type="GO" id="GO:0008360">
    <property type="term" value="P:regulation of cell shape"/>
    <property type="evidence" value="ECO:0007669"/>
    <property type="project" value="UniProtKB-UniRule"/>
</dbReference>
<keyword evidence="11" id="KW-1185">Reference proteome</keyword>
<gene>
    <name evidence="10" type="ORF">DBZ36_09305</name>
</gene>
<dbReference type="AlphaFoldDB" id="A0A420ED85"/>
<reference evidence="10 11" key="1">
    <citation type="submission" date="2018-09" db="EMBL/GenBank/DDBJ databases">
        <authorList>
            <person name="Wang Z."/>
        </authorList>
    </citation>
    <scope>NUCLEOTIDE SEQUENCE [LARGE SCALE GENOMIC DNA]</scope>
    <source>
        <strain evidence="10 11">ALS 81</strain>
    </source>
</reference>
<keyword evidence="3" id="KW-0808">Transferase</keyword>
<dbReference type="GO" id="GO:0009252">
    <property type="term" value="P:peptidoglycan biosynthetic process"/>
    <property type="evidence" value="ECO:0007669"/>
    <property type="project" value="UniProtKB-UniPathway"/>
</dbReference>
<feature type="domain" description="L,D-TPase catalytic" evidence="9">
    <location>
        <begin position="400"/>
        <end position="576"/>
    </location>
</feature>
<keyword evidence="6 7" id="KW-0961">Cell wall biogenesis/degradation</keyword>
<dbReference type="EMBL" id="RAQO01000005">
    <property type="protein sequence ID" value="RKF18592.1"/>
    <property type="molecule type" value="Genomic_DNA"/>
</dbReference>
<dbReference type="Gene3D" id="2.40.440.10">
    <property type="entry name" value="L,D-transpeptidase catalytic domain-like"/>
    <property type="match status" value="1"/>
</dbReference>
<dbReference type="GO" id="GO:0016740">
    <property type="term" value="F:transferase activity"/>
    <property type="evidence" value="ECO:0007669"/>
    <property type="project" value="UniProtKB-KW"/>
</dbReference>
<dbReference type="PANTHER" id="PTHR41533:SF1">
    <property type="entry name" value="L,D-TRANSPEPTIDASE YCBB-RELATED"/>
    <property type="match status" value="1"/>
</dbReference>
<dbReference type="PROSITE" id="PS52029">
    <property type="entry name" value="LD_TPASE"/>
    <property type="match status" value="1"/>
</dbReference>
<evidence type="ECO:0000256" key="2">
    <source>
        <dbReference type="ARBA" id="ARBA00005992"/>
    </source>
</evidence>
<comment type="caution">
    <text evidence="10">The sequence shown here is derived from an EMBL/GenBank/DDBJ whole genome shotgun (WGS) entry which is preliminary data.</text>
</comment>
<evidence type="ECO:0000313" key="11">
    <source>
        <dbReference type="Proteomes" id="UP000286482"/>
    </source>
</evidence>
<dbReference type="Pfam" id="PF03734">
    <property type="entry name" value="YkuD"/>
    <property type="match status" value="1"/>
</dbReference>
<evidence type="ECO:0000256" key="1">
    <source>
        <dbReference type="ARBA" id="ARBA00004752"/>
    </source>
</evidence>
<dbReference type="InterPro" id="IPR002477">
    <property type="entry name" value="Peptidoglycan-bd-like"/>
</dbReference>
<accession>A0A420ED85</accession>
<dbReference type="Gene3D" id="1.10.101.10">
    <property type="entry name" value="PGBD-like superfamily/PGBD"/>
    <property type="match status" value="1"/>
</dbReference>
<dbReference type="SUPFAM" id="SSF47090">
    <property type="entry name" value="PGBD-like"/>
    <property type="match status" value="1"/>
</dbReference>
<comment type="pathway">
    <text evidence="1 7">Cell wall biogenesis; peptidoglycan biosynthesis.</text>
</comment>
<dbReference type="GO" id="GO:0071555">
    <property type="term" value="P:cell wall organization"/>
    <property type="evidence" value="ECO:0007669"/>
    <property type="project" value="UniProtKB-UniRule"/>
</dbReference>
<feature type="active site" description="Proton donor/acceptor" evidence="7">
    <location>
        <position position="533"/>
    </location>
</feature>
<dbReference type="UniPathway" id="UPA00219"/>
<dbReference type="InterPro" id="IPR005490">
    <property type="entry name" value="LD_TPept_cat_dom"/>
</dbReference>
<dbReference type="PANTHER" id="PTHR41533">
    <property type="entry name" value="L,D-TRANSPEPTIDASE HI_1667-RELATED"/>
    <property type="match status" value="1"/>
</dbReference>
<name>A0A420ED85_9ALTE</name>
<dbReference type="RefSeq" id="WP_120354671.1">
    <property type="nucleotide sequence ID" value="NZ_RAQO01000005.1"/>
</dbReference>
<organism evidence="10 11">
    <name type="scientific">Alginatibacterium sediminis</name>
    <dbReference type="NCBI Taxonomy" id="2164068"/>
    <lineage>
        <taxon>Bacteria</taxon>
        <taxon>Pseudomonadati</taxon>
        <taxon>Pseudomonadota</taxon>
        <taxon>Gammaproteobacteria</taxon>
        <taxon>Alteromonadales</taxon>
        <taxon>Alteromonadaceae</taxon>
        <taxon>Alginatibacterium</taxon>
    </lineage>
</organism>
<dbReference type="InterPro" id="IPR052905">
    <property type="entry name" value="LD-transpeptidase_YkuD-like"/>
</dbReference>
<evidence type="ECO:0000313" key="10">
    <source>
        <dbReference type="EMBL" id="RKF18592.1"/>
    </source>
</evidence>
<evidence type="ECO:0000256" key="4">
    <source>
        <dbReference type="ARBA" id="ARBA00022960"/>
    </source>
</evidence>
<evidence type="ECO:0000256" key="3">
    <source>
        <dbReference type="ARBA" id="ARBA00022679"/>
    </source>
</evidence>
<sequence>MLRRMKAKHCVAIIGIVASTSSMSAVELVGEDESSVTSIDLPQSFQSLPTRVDTLVSEETVRTTQILAPDDFKAAEDKALKYPPITESENRVEVPNDWRLKRKVRQASLPQLVHNFKPSRSDQEYTALKLNIDTSTASAVVVKHQQLLYPQLLTDSYARNGQQSLWSGSELANQALNELQWQLFELSLAGADPQFSTWLALSRSSTDLEHLERIASDASLGLSHYYQQLQAAPYASQMSLQALRDVRFDAPSIGLSLPETSAAMLSQLHEQAILSNQVTQRFRSEISRLIEDHVAESWPRIDTKPMLKPGADDSRIVLIREQLARLGFEASDVQMGSYYDKELSLQVRQFQREHGLKEDGVIGPQTIRWLNRSPLYRARIVARNQLRMQLFGTIDPLVDQALLVNLPGYELEYVSPVQDDFRSRVIVGRESRQTPLLKGQISSIVLNPPWHVPSTLVEKDLLPKVRHNPNYIVDKHYELLSYDGKKVAPQSVDIEALKERGEFPYRMRQRPGPWNALGAFKFHFDNNQAIFLHDTSSPRLFNKDQRNLSSGCIRVEQADLLAGLLLEQRGIRAKRKDEYLMSGDTKWLSLKQTTPVYFLYLTAWIDEQSNITYRDDIYLYDNDLSYSSELSQLIIGFQSASVTSDKVNKVDF</sequence>
<evidence type="ECO:0000256" key="5">
    <source>
        <dbReference type="ARBA" id="ARBA00022984"/>
    </source>
</evidence>